<comment type="caution">
    <text evidence="1">The sequence shown here is derived from an EMBL/GenBank/DDBJ whole genome shotgun (WGS) entry which is preliminary data.</text>
</comment>
<protein>
    <submittedName>
        <fullName evidence="1">Uncharacterized protein</fullName>
    </submittedName>
</protein>
<evidence type="ECO:0000313" key="1">
    <source>
        <dbReference type="EMBL" id="TWL42104.1"/>
    </source>
</evidence>
<organism evidence="1 2">
    <name type="scientific">Bacillus paralicheniformis</name>
    <dbReference type="NCBI Taxonomy" id="1648923"/>
    <lineage>
        <taxon>Bacteria</taxon>
        <taxon>Bacillati</taxon>
        <taxon>Bacillota</taxon>
        <taxon>Bacilli</taxon>
        <taxon>Bacillales</taxon>
        <taxon>Bacillaceae</taxon>
        <taxon>Bacillus</taxon>
    </lineage>
</organism>
<sequence>MGDWTGVLRLSAEEKNGKTIAKNVYFQGAYKVMRPIYHDESG</sequence>
<keyword evidence="2" id="KW-1185">Reference proteome</keyword>
<accession>A0ABY3FZX6</accession>
<gene>
    <name evidence="1" type="ORF">CHCC15381_4712</name>
</gene>
<evidence type="ECO:0000313" key="2">
    <source>
        <dbReference type="Proteomes" id="UP000429980"/>
    </source>
</evidence>
<name>A0ABY3FZX6_9BACI</name>
<dbReference type="EMBL" id="NILF01000021">
    <property type="protein sequence ID" value="TWL42104.1"/>
    <property type="molecule type" value="Genomic_DNA"/>
</dbReference>
<dbReference type="Proteomes" id="UP000429980">
    <property type="component" value="Unassembled WGS sequence"/>
</dbReference>
<reference evidence="1 2" key="1">
    <citation type="submission" date="2019-06" db="EMBL/GenBank/DDBJ databases">
        <title>Genome sequence analysis of &gt;100 Bacillus licheniformis strains suggests intrinsic resistance to this species.</title>
        <authorList>
            <person name="Wels M."/>
            <person name="Siezen R.J."/>
            <person name="Johansen E."/>
            <person name="Stuer-Lauridsen B."/>
            <person name="Bjerre K."/>
            <person name="Nielsen B.K.K."/>
        </authorList>
    </citation>
    <scope>NUCLEOTIDE SEQUENCE [LARGE SCALE GENOMIC DNA]</scope>
    <source>
        <strain evidence="1 2">BAC-15381</strain>
    </source>
</reference>
<proteinExistence type="predicted"/>